<accession>A0A0D2B6B4</accession>
<dbReference type="VEuPathDB" id="FungiDB:PV06_00468"/>
<evidence type="ECO:0000313" key="3">
    <source>
        <dbReference type="Proteomes" id="UP000053342"/>
    </source>
</evidence>
<dbReference type="RefSeq" id="XP_016268022.1">
    <property type="nucleotide sequence ID" value="XM_016400969.1"/>
</dbReference>
<keyword evidence="3" id="KW-1185">Reference proteome</keyword>
<dbReference type="GO" id="GO:0016787">
    <property type="term" value="F:hydrolase activity"/>
    <property type="evidence" value="ECO:0007669"/>
    <property type="project" value="InterPro"/>
</dbReference>
<proteinExistence type="predicted"/>
<dbReference type="PANTHER" id="PTHR17630">
    <property type="entry name" value="DIENELACTONE HYDROLASE"/>
    <property type="match status" value="1"/>
</dbReference>
<gene>
    <name evidence="2" type="ORF">PV06_00468</name>
</gene>
<dbReference type="STRING" id="215243.A0A0D2B6B4"/>
<dbReference type="Proteomes" id="UP000053342">
    <property type="component" value="Unassembled WGS sequence"/>
</dbReference>
<evidence type="ECO:0000259" key="1">
    <source>
        <dbReference type="Pfam" id="PF01738"/>
    </source>
</evidence>
<reference evidence="2 3" key="1">
    <citation type="submission" date="2015-01" db="EMBL/GenBank/DDBJ databases">
        <title>The Genome Sequence of Exophiala oligosperma CBS72588.</title>
        <authorList>
            <consortium name="The Broad Institute Genomics Platform"/>
            <person name="Cuomo C."/>
            <person name="de Hoog S."/>
            <person name="Gorbushina A."/>
            <person name="Stielow B."/>
            <person name="Teixiera M."/>
            <person name="Abouelleil A."/>
            <person name="Chapman S.B."/>
            <person name="Priest M."/>
            <person name="Young S.K."/>
            <person name="Wortman J."/>
            <person name="Nusbaum C."/>
            <person name="Birren B."/>
        </authorList>
    </citation>
    <scope>NUCLEOTIDE SEQUENCE [LARGE SCALE GENOMIC DNA]</scope>
    <source>
        <strain evidence="2 3">CBS 72588</strain>
    </source>
</reference>
<sequence>MASGPMQTCCVKGFKHDGTPTGRIESSFVNTQLGPVDAYITEPKISGSDEKKHGILFIPDVIGHTSNNAQLLADQFAARGYYVVIPDLFYGDFIEMNNFANVDLAKWKLGHYSDRKLAHDPASIDPIIEACIKKMKMELGIKKLGAVGYCFGAKYVVRFLKEGSFDAGYGAHPSFVDTEELAAITRPFSIAAAEIDGIFTAEGRHQSEAILKKAGVPWQIDLYGGVSHGFAVRGDIKDKRLRFAMEAAFSQAVDWFKFHLDD</sequence>
<dbReference type="OrthoDB" id="17560at2759"/>
<dbReference type="InterPro" id="IPR002925">
    <property type="entry name" value="Dienelactn_hydro"/>
</dbReference>
<dbReference type="EMBL" id="KN847332">
    <property type="protein sequence ID" value="KIW47806.1"/>
    <property type="molecule type" value="Genomic_DNA"/>
</dbReference>
<dbReference type="Gene3D" id="3.40.50.1820">
    <property type="entry name" value="alpha/beta hydrolase"/>
    <property type="match status" value="1"/>
</dbReference>
<dbReference type="InterPro" id="IPR029058">
    <property type="entry name" value="AB_hydrolase_fold"/>
</dbReference>
<evidence type="ECO:0000313" key="2">
    <source>
        <dbReference type="EMBL" id="KIW47806.1"/>
    </source>
</evidence>
<dbReference type="AlphaFoldDB" id="A0A0D2B6B4"/>
<feature type="domain" description="Dienelactone hydrolase" evidence="1">
    <location>
        <begin position="37"/>
        <end position="258"/>
    </location>
</feature>
<dbReference type="PANTHER" id="PTHR17630:SF44">
    <property type="entry name" value="PROTEIN AIM2"/>
    <property type="match status" value="1"/>
</dbReference>
<protein>
    <recommendedName>
        <fullName evidence="1">Dienelactone hydrolase domain-containing protein</fullName>
    </recommendedName>
</protein>
<dbReference type="HOGENOM" id="CLU_054590_2_1_1"/>
<dbReference type="GeneID" id="27352542"/>
<organism evidence="2 3">
    <name type="scientific">Exophiala oligosperma</name>
    <dbReference type="NCBI Taxonomy" id="215243"/>
    <lineage>
        <taxon>Eukaryota</taxon>
        <taxon>Fungi</taxon>
        <taxon>Dikarya</taxon>
        <taxon>Ascomycota</taxon>
        <taxon>Pezizomycotina</taxon>
        <taxon>Eurotiomycetes</taxon>
        <taxon>Chaetothyriomycetidae</taxon>
        <taxon>Chaetothyriales</taxon>
        <taxon>Herpotrichiellaceae</taxon>
        <taxon>Exophiala</taxon>
    </lineage>
</organism>
<name>A0A0D2B6B4_9EURO</name>
<dbReference type="SUPFAM" id="SSF53474">
    <property type="entry name" value="alpha/beta-Hydrolases"/>
    <property type="match status" value="1"/>
</dbReference>
<dbReference type="Pfam" id="PF01738">
    <property type="entry name" value="DLH"/>
    <property type="match status" value="1"/>
</dbReference>